<evidence type="ECO:0000256" key="1">
    <source>
        <dbReference type="SAM" id="Coils"/>
    </source>
</evidence>
<name>A0AAD1Y1A5_EUPCR</name>
<comment type="caution">
    <text evidence="2">The sequence shown here is derived from an EMBL/GenBank/DDBJ whole genome shotgun (WGS) entry which is preliminary data.</text>
</comment>
<proteinExistence type="predicted"/>
<dbReference type="EMBL" id="CAMPGE010024042">
    <property type="protein sequence ID" value="CAI2381910.1"/>
    <property type="molecule type" value="Genomic_DNA"/>
</dbReference>
<reference evidence="2" key="1">
    <citation type="submission" date="2023-07" db="EMBL/GenBank/DDBJ databases">
        <authorList>
            <consortium name="AG Swart"/>
            <person name="Singh M."/>
            <person name="Singh A."/>
            <person name="Seah K."/>
            <person name="Emmerich C."/>
        </authorList>
    </citation>
    <scope>NUCLEOTIDE SEQUENCE</scope>
    <source>
        <strain evidence="2">DP1</strain>
    </source>
</reference>
<protein>
    <submittedName>
        <fullName evidence="2">Uncharacterized protein</fullName>
    </submittedName>
</protein>
<evidence type="ECO:0000313" key="2">
    <source>
        <dbReference type="EMBL" id="CAI2381910.1"/>
    </source>
</evidence>
<dbReference type="AlphaFoldDB" id="A0AAD1Y1A5"/>
<dbReference type="Proteomes" id="UP001295684">
    <property type="component" value="Unassembled WGS sequence"/>
</dbReference>
<accession>A0AAD1Y1A5</accession>
<organism evidence="2 3">
    <name type="scientific">Euplotes crassus</name>
    <dbReference type="NCBI Taxonomy" id="5936"/>
    <lineage>
        <taxon>Eukaryota</taxon>
        <taxon>Sar</taxon>
        <taxon>Alveolata</taxon>
        <taxon>Ciliophora</taxon>
        <taxon>Intramacronucleata</taxon>
        <taxon>Spirotrichea</taxon>
        <taxon>Hypotrichia</taxon>
        <taxon>Euplotida</taxon>
        <taxon>Euplotidae</taxon>
        <taxon>Moneuplotes</taxon>
    </lineage>
</organism>
<feature type="coiled-coil region" evidence="1">
    <location>
        <begin position="203"/>
        <end position="230"/>
    </location>
</feature>
<keyword evidence="3" id="KW-1185">Reference proteome</keyword>
<gene>
    <name evidence="2" type="ORF">ECRASSUSDP1_LOCUS23376</name>
</gene>
<keyword evidence="1" id="KW-0175">Coiled coil</keyword>
<sequence>MEFVDELQLNINSKFENYNPLEESDSENAPPESLYDELFYLFKEYSVSKEEFKYIKEHTINDSKFYDLKTQVEMLRRDMNSTAHNIDEISTLHKNKLNTLKNEIRDAFALAMSKTDLSEFTNLRDQLRKMTPMTEFKKMYSTISMYATRDEIQTMKYKLEESLKTEDIMSQIKETKSFFEQQINKFIMKDDFSETFKMIDDSLENYRKVIHEQTKKLSKLKDDQSDIKEKLSHKLDASYIEQENKKIWDNFSNYCSFQHLADFRKEIRPKVKSCEKIVCDCIQICTENKAMIRRFDEVICEKASKFTIIKLYKDIEVFLEKEKFRDFKNVFEASCKGFNGKIIELKAELDQLHIKLSGELTDLLEDTAKIVKKSIISEIGGSPIDSKELAKLLLLKADKSLLENEMKNKADVDHINYNDNKIHLIENQFKQFLQVFIGVLKTSLAKSVYIPNNEHVNDTASYLNQVESIYSKFSNCSQKDLHKIPKIKSRMLEDLKHNSKSHLKIDRIKLPFKASQILKRGRQALSPDFSLSASGSKSLLPSPFLSRDPSKNLSKSSMYMSKILDKASLEGTLDGSQLEIRNSKAGESLGPSGVEGFKVDVMRKNVGRKRGAL</sequence>
<evidence type="ECO:0000313" key="3">
    <source>
        <dbReference type="Proteomes" id="UP001295684"/>
    </source>
</evidence>